<dbReference type="GO" id="GO:0003676">
    <property type="term" value="F:nucleic acid binding"/>
    <property type="evidence" value="ECO:0007669"/>
    <property type="project" value="InterPro"/>
</dbReference>
<dbReference type="InterPro" id="IPR004365">
    <property type="entry name" value="NA-bd_OB_tRNA"/>
</dbReference>
<dbReference type="EMBL" id="LNQE01001560">
    <property type="protein sequence ID" value="KUG15363.1"/>
    <property type="molecule type" value="Genomic_DNA"/>
</dbReference>
<dbReference type="SUPFAM" id="SSF64182">
    <property type="entry name" value="DHH phosphoesterases"/>
    <property type="match status" value="1"/>
</dbReference>
<evidence type="ECO:0000313" key="2">
    <source>
        <dbReference type="EMBL" id="KUG15363.1"/>
    </source>
</evidence>
<dbReference type="Pfam" id="PF00575">
    <property type="entry name" value="S1"/>
    <property type="match status" value="1"/>
</dbReference>
<accession>A0A0W8F4M3</accession>
<feature type="domain" description="S1 motif" evidence="1">
    <location>
        <begin position="43"/>
        <end position="103"/>
    </location>
</feature>
<reference evidence="2" key="1">
    <citation type="journal article" date="2015" name="Proc. Natl. Acad. Sci. U.S.A.">
        <title>Networks of energetic and metabolic interactions define dynamics in microbial communities.</title>
        <authorList>
            <person name="Embree M."/>
            <person name="Liu J.K."/>
            <person name="Al-Bassam M.M."/>
            <person name="Zengler K."/>
        </authorList>
    </citation>
    <scope>NUCLEOTIDE SEQUENCE</scope>
</reference>
<name>A0A0W8F4M3_9ZZZZ</name>
<organism evidence="2">
    <name type="scientific">hydrocarbon metagenome</name>
    <dbReference type="NCBI Taxonomy" id="938273"/>
    <lineage>
        <taxon>unclassified sequences</taxon>
        <taxon>metagenomes</taxon>
        <taxon>ecological metagenomes</taxon>
    </lineage>
</organism>
<dbReference type="CDD" id="cd04473">
    <property type="entry name" value="S1_RecJ_like"/>
    <property type="match status" value="1"/>
</dbReference>
<dbReference type="Pfam" id="PF01368">
    <property type="entry name" value="DHH"/>
    <property type="match status" value="1"/>
</dbReference>
<protein>
    <recommendedName>
        <fullName evidence="1">S1 motif domain-containing protein</fullName>
    </recommendedName>
</protein>
<dbReference type="InterPro" id="IPR003029">
    <property type="entry name" value="S1_domain"/>
</dbReference>
<dbReference type="CDD" id="cd04487">
    <property type="entry name" value="RecJ_OBF2_like"/>
    <property type="match status" value="1"/>
</dbReference>
<gene>
    <name evidence="2" type="ORF">ASZ90_014978</name>
</gene>
<evidence type="ECO:0000259" key="1">
    <source>
        <dbReference type="PROSITE" id="PS50126"/>
    </source>
</evidence>
<dbReference type="Pfam" id="PF01336">
    <property type="entry name" value="tRNA_anti-codon"/>
    <property type="match status" value="1"/>
</dbReference>
<dbReference type="Gene3D" id="3.90.1640.30">
    <property type="match status" value="1"/>
</dbReference>
<sequence length="632" mass="69797">MMRCEKSESTYQCSTIGESMQDPDDVTVYRMGPGCDLGDVQEGRVYIGRVQGFANFGTFVQLNDRVKGLVHKSNIRTQHKERETILVKVRQIRSNGNIDLEEVTYPVYTVEVVEKTSTAVRLAELGTRVGRSVSIEGEIAQVKQTSGPTIFTIVDETGTENAAAFVEAGVRAYPEAEIGDIVRISGEVMLRNNQIQIEVASLAILAGEEGEHVRERIEIALDKRSEPPEIPFLVRSDVLEKLRPAMRQVAKVIRKAVFSAQPIILRHHADADGICSAVAIEQAVTALIRESGGDFDADYFLFKRSPSKAPFYETEDITRDLDFALKDHVRYGQKLPLILLTDNGSTEEDLPALKMAQVYELPVVVVDHHHPDAIVDQYLAGHVNPYHVGGDFGITAGMLGTEVARMVNPAVTDTIRHLPAIAGFGDRSEAPERGRYYDLIRDAYTEQDLRDIALSLDYQQFWLRFSDGRELVKDILNVSNNADRHRKLIPLLVEGANALIADQMNASMPHVRHQTLANGAELFLLDVEIHAHKFTFPPPGKTSGEVHDRLCQKNPGSPVVTIGFGPDFAVLRSKGVMMNIPQMVRELRDELPGGGISGGGHLVVGSIKFVEGMREQVLQGLIGKISRVQAGL</sequence>
<dbReference type="SMART" id="SM00316">
    <property type="entry name" value="S1"/>
    <property type="match status" value="1"/>
</dbReference>
<dbReference type="InterPro" id="IPR012340">
    <property type="entry name" value="NA-bd_OB-fold"/>
</dbReference>
<proteinExistence type="predicted"/>
<dbReference type="SUPFAM" id="SSF50249">
    <property type="entry name" value="Nucleic acid-binding proteins"/>
    <property type="match status" value="2"/>
</dbReference>
<dbReference type="PROSITE" id="PS50126">
    <property type="entry name" value="S1"/>
    <property type="match status" value="1"/>
</dbReference>
<dbReference type="Gene3D" id="2.40.50.140">
    <property type="entry name" value="Nucleic acid-binding proteins"/>
    <property type="match status" value="2"/>
</dbReference>
<dbReference type="AlphaFoldDB" id="A0A0W8F4M3"/>
<dbReference type="InterPro" id="IPR038763">
    <property type="entry name" value="DHH_sf"/>
</dbReference>
<dbReference type="InterPro" id="IPR001667">
    <property type="entry name" value="DDH_dom"/>
</dbReference>
<comment type="caution">
    <text evidence="2">The sequence shown here is derived from an EMBL/GenBank/DDBJ whole genome shotgun (WGS) entry which is preliminary data.</text>
</comment>